<dbReference type="Proteomes" id="UP000504638">
    <property type="component" value="Unplaced"/>
</dbReference>
<dbReference type="GeneID" id="54416989"/>
<dbReference type="InterPro" id="IPR053247">
    <property type="entry name" value="GPCR_GPR1/git3-like"/>
</dbReference>
<reference evidence="7 9" key="1">
    <citation type="submission" date="2020-01" db="EMBL/GenBank/DDBJ databases">
        <authorList>
            <consortium name="DOE Joint Genome Institute"/>
            <person name="Haridas S."/>
            <person name="Albert R."/>
            <person name="Binder M."/>
            <person name="Bloem J."/>
            <person name="Labutti K."/>
            <person name="Salamov A."/>
            <person name="Andreopoulos B."/>
            <person name="Baker S.E."/>
            <person name="Barry K."/>
            <person name="Bills G."/>
            <person name="Bluhm B.H."/>
            <person name="Cannon C."/>
            <person name="Castanera R."/>
            <person name="Culley D.E."/>
            <person name="Daum C."/>
            <person name="Ezra D."/>
            <person name="Gonzalez J.B."/>
            <person name="Henrissat B."/>
            <person name="Kuo A."/>
            <person name="Liang C."/>
            <person name="Lipzen A."/>
            <person name="Lutzoni F."/>
            <person name="Magnuson J."/>
            <person name="Mondo S."/>
            <person name="Nolan M."/>
            <person name="Ohm R."/>
            <person name="Pangilinan J."/>
            <person name="Park H.-J."/>
            <person name="Ramirez L."/>
            <person name="Alfaro M."/>
            <person name="Sun H."/>
            <person name="Tritt A."/>
            <person name="Yoshinaga Y."/>
            <person name="Zwiers L.-H."/>
            <person name="Turgeon B.G."/>
            <person name="Goodwin S.B."/>
            <person name="Spatafora J.W."/>
            <person name="Crous P.W."/>
            <person name="Grigoriev I.V."/>
        </authorList>
    </citation>
    <scope>NUCLEOTIDE SEQUENCE</scope>
    <source>
        <strain evidence="7 9">CBS 781.70</strain>
    </source>
</reference>
<keyword evidence="2 6" id="KW-0812">Transmembrane</keyword>
<evidence type="ECO:0000256" key="4">
    <source>
        <dbReference type="ARBA" id="ARBA00023136"/>
    </source>
</evidence>
<dbReference type="AlphaFoldDB" id="A0A6G1G206"/>
<dbReference type="Pfam" id="PF00002">
    <property type="entry name" value="7tm_2"/>
    <property type="match status" value="1"/>
</dbReference>
<feature type="transmembrane region" description="Helical" evidence="6">
    <location>
        <begin position="140"/>
        <end position="159"/>
    </location>
</feature>
<feature type="transmembrane region" description="Helical" evidence="6">
    <location>
        <begin position="100"/>
        <end position="120"/>
    </location>
</feature>
<dbReference type="PANTHER" id="PTHR42058:SF1">
    <property type="entry name" value="G-PROTEIN COUPLED RECEPTORS FAMILY 2 PROFILE 2 DOMAIN-CONTAINING PROTEIN"/>
    <property type="match status" value="1"/>
</dbReference>
<evidence type="ECO:0000313" key="8">
    <source>
        <dbReference type="Proteomes" id="UP000504638"/>
    </source>
</evidence>
<evidence type="ECO:0008006" key="10">
    <source>
        <dbReference type="Google" id="ProtNLM"/>
    </source>
</evidence>
<keyword evidence="3 6" id="KW-1133">Transmembrane helix</keyword>
<evidence type="ECO:0000256" key="5">
    <source>
        <dbReference type="SAM" id="MobiDB-lite"/>
    </source>
</evidence>
<feature type="compositionally biased region" description="Polar residues" evidence="5">
    <location>
        <begin position="433"/>
        <end position="461"/>
    </location>
</feature>
<sequence length="516" mass="57751">MFSNRSIEELRGLCPMPFLDVKQFPPSDGYTPGRFCSSLGDGLTCCLPCPATDWIFPENFHSWSRATEVLSALSVAVSLFLLISYAALPAEKSRRHYLSVCLVIGIGLLELGFVVPLAAQPEQCFNEITPNDMYSSMTCAWSGAFIISGSLTTGMWIFIRTLSMHLQICWDVVPGKKFFYGSQALGWGLVSLFFVLTLVFTGVSFRFGDACHVNSEHSTKDFWGPMLGMAGASALLQIATFGYCIHVYIKNMFSDEKTETSSSGGLASYSGSAHRNQTARGVYRRVTKVLWLQWRAILMVIFILADVIFLSVVFIYLNDITDHAFTTKRDQLMPWLTCLLISGGRKEECFADAQRFLISQPVVTAILMLLGLAGIQVFLLLSRFSLLRAWYDFFRKLFVQKSEFVSLDAKRYSNDARQYELLKVKSPVSTITSPTEVYQSPGMNGRQTPDYFQSSQRQYHTPSMSFSSPRPPSSGGPQSPQRLEWDPRSTHARGGLGLHPPIKDEEDAYDGMSNRL</sequence>
<dbReference type="OrthoDB" id="26203at2759"/>
<evidence type="ECO:0000256" key="6">
    <source>
        <dbReference type="SAM" id="Phobius"/>
    </source>
</evidence>
<reference evidence="9" key="3">
    <citation type="submission" date="2025-04" db="UniProtKB">
        <authorList>
            <consortium name="RefSeq"/>
        </authorList>
    </citation>
    <scope>IDENTIFICATION</scope>
    <source>
        <strain evidence="9">CBS 781.70</strain>
    </source>
</reference>
<evidence type="ECO:0000313" key="7">
    <source>
        <dbReference type="EMBL" id="KAF1812145.1"/>
    </source>
</evidence>
<feature type="transmembrane region" description="Helical" evidence="6">
    <location>
        <begin position="227"/>
        <end position="249"/>
    </location>
</feature>
<feature type="transmembrane region" description="Helical" evidence="6">
    <location>
        <begin position="362"/>
        <end position="381"/>
    </location>
</feature>
<feature type="transmembrane region" description="Helical" evidence="6">
    <location>
        <begin position="69"/>
        <end position="88"/>
    </location>
</feature>
<dbReference type="Gene3D" id="1.20.1070.10">
    <property type="entry name" value="Rhodopsin 7-helix transmembrane proteins"/>
    <property type="match status" value="1"/>
</dbReference>
<accession>A0A6G1G206</accession>
<dbReference type="RefSeq" id="XP_033533776.1">
    <property type="nucleotide sequence ID" value="XM_033676419.1"/>
</dbReference>
<evidence type="ECO:0000313" key="9">
    <source>
        <dbReference type="RefSeq" id="XP_033533776.1"/>
    </source>
</evidence>
<reference evidence="9" key="2">
    <citation type="submission" date="2020-04" db="EMBL/GenBank/DDBJ databases">
        <authorList>
            <consortium name="NCBI Genome Project"/>
        </authorList>
    </citation>
    <scope>NUCLEOTIDE SEQUENCE</scope>
    <source>
        <strain evidence="9">CBS 781.70</strain>
    </source>
</reference>
<feature type="transmembrane region" description="Helical" evidence="6">
    <location>
        <begin position="184"/>
        <end position="207"/>
    </location>
</feature>
<organism evidence="7">
    <name type="scientific">Eremomyces bilateralis CBS 781.70</name>
    <dbReference type="NCBI Taxonomy" id="1392243"/>
    <lineage>
        <taxon>Eukaryota</taxon>
        <taxon>Fungi</taxon>
        <taxon>Dikarya</taxon>
        <taxon>Ascomycota</taxon>
        <taxon>Pezizomycotina</taxon>
        <taxon>Dothideomycetes</taxon>
        <taxon>Dothideomycetes incertae sedis</taxon>
        <taxon>Eremomycetales</taxon>
        <taxon>Eremomycetaceae</taxon>
        <taxon>Eremomyces</taxon>
    </lineage>
</organism>
<evidence type="ECO:0000256" key="2">
    <source>
        <dbReference type="ARBA" id="ARBA00022692"/>
    </source>
</evidence>
<keyword evidence="8" id="KW-1185">Reference proteome</keyword>
<feature type="region of interest" description="Disordered" evidence="5">
    <location>
        <begin position="433"/>
        <end position="516"/>
    </location>
</feature>
<proteinExistence type="predicted"/>
<feature type="transmembrane region" description="Helical" evidence="6">
    <location>
        <begin position="294"/>
        <end position="317"/>
    </location>
</feature>
<evidence type="ECO:0000256" key="3">
    <source>
        <dbReference type="ARBA" id="ARBA00022989"/>
    </source>
</evidence>
<dbReference type="InterPro" id="IPR000832">
    <property type="entry name" value="GPCR_2_secretin-like"/>
</dbReference>
<gene>
    <name evidence="7 9" type="ORF">P152DRAFT_397621</name>
</gene>
<dbReference type="EMBL" id="ML975158">
    <property type="protein sequence ID" value="KAF1812145.1"/>
    <property type="molecule type" value="Genomic_DNA"/>
</dbReference>
<keyword evidence="4 6" id="KW-0472">Membrane</keyword>
<dbReference type="PANTHER" id="PTHR42058">
    <property type="entry name" value="G_PROTEIN_RECEP_F2_4 DOMAIN-CONTAINING PROTEIN"/>
    <property type="match status" value="1"/>
</dbReference>
<protein>
    <recommendedName>
        <fullName evidence="10">G-protein coupled receptors family 2 profile 2 domain-containing protein</fullName>
    </recommendedName>
</protein>
<name>A0A6G1G206_9PEZI</name>
<comment type="subcellular location">
    <subcellularLocation>
        <location evidence="1">Membrane</location>
        <topology evidence="1">Multi-pass membrane protein</topology>
    </subcellularLocation>
</comment>
<evidence type="ECO:0000256" key="1">
    <source>
        <dbReference type="ARBA" id="ARBA00004141"/>
    </source>
</evidence>